<sequence>MTNPSIATRKRIAIIGAGAAGLAQAKQVLDAFRTSDKGVELVVFESRNDVGGVWLEDPDAGEYRVNTDPTTNTTRIIPAEPGVLPSPIYPGLRTNLPKHLMAYRDAPFNGDIPLFPRAQHVEDYLRSYAREHGLLQYIRFETTVGRVYQVGGGGGGLSPPLWVVESRRKGEEQGEGVVTETYDFVSVTSGHYEKASVPEIEGLDKFTGQIMHSRWYRRPEDFIGKVRASAKHFILFPPCTETYLVLSACGMEKNVLVVGSFASGSDIARELASVNLPASVLPESMPAHKPARLADQQNRPRDTFNHGDEATLGDKTKIRVYQSSSQTPNMFTSGLAADTEDDARPWLRLIEQRPLIDRIDTPAASLPLSTVSKAEEASSSSSSSVIHFKDGSTLTDIDVVIFATGYLYYYPFFKQSDAPWNREECRILDTVVEGADVLGDGGKGGGEIGGLQGLGMRHMDELMLFLQNDRSMAFIGLRKWERYSASIMFHAERADHGVLYQKTAYQVVPFPLFEIQSHLVSLLWAGKLPHFPEHPRLPQRPSDDIVPPTPPETPRDSTRTTPTGIDHGANGGSATAVKEQRYTEKVRGAYVFGFPYEFHYENYLLSLTAEADGGKEGGWGEVEEFRWYWRKQKELRFQTIGY</sequence>
<evidence type="ECO:0000313" key="1">
    <source>
        <dbReference type="EMBL" id="KAJ9118469.1"/>
    </source>
</evidence>
<comment type="caution">
    <text evidence="1">The sequence shown here is derived from an EMBL/GenBank/DDBJ whole genome shotgun (WGS) entry which is preliminary data.</text>
</comment>
<reference evidence="1" key="1">
    <citation type="submission" date="2023-04" db="EMBL/GenBank/DDBJ databases">
        <title>Draft Genome sequencing of Naganishia species isolated from polar environments using Oxford Nanopore Technology.</title>
        <authorList>
            <person name="Leo P."/>
            <person name="Venkateswaran K."/>
        </authorList>
    </citation>
    <scope>NUCLEOTIDE SEQUENCE</scope>
    <source>
        <strain evidence="1">DBVPG 5303</strain>
    </source>
</reference>
<keyword evidence="2" id="KW-1185">Reference proteome</keyword>
<dbReference type="Proteomes" id="UP001234202">
    <property type="component" value="Unassembled WGS sequence"/>
</dbReference>
<dbReference type="EMBL" id="JASBWV010000028">
    <property type="protein sequence ID" value="KAJ9118469.1"/>
    <property type="molecule type" value="Genomic_DNA"/>
</dbReference>
<organism evidence="1 2">
    <name type="scientific">Naganishia onofrii</name>
    <dbReference type="NCBI Taxonomy" id="1851511"/>
    <lineage>
        <taxon>Eukaryota</taxon>
        <taxon>Fungi</taxon>
        <taxon>Dikarya</taxon>
        <taxon>Basidiomycota</taxon>
        <taxon>Agaricomycotina</taxon>
        <taxon>Tremellomycetes</taxon>
        <taxon>Filobasidiales</taxon>
        <taxon>Filobasidiaceae</taxon>
        <taxon>Naganishia</taxon>
    </lineage>
</organism>
<proteinExistence type="predicted"/>
<evidence type="ECO:0000313" key="2">
    <source>
        <dbReference type="Proteomes" id="UP001234202"/>
    </source>
</evidence>
<protein>
    <submittedName>
        <fullName evidence="1">Uncharacterized protein</fullName>
    </submittedName>
</protein>
<name>A0ACC2X549_9TREE</name>
<gene>
    <name evidence="1" type="ORF">QFC24_006117</name>
</gene>
<accession>A0ACC2X549</accession>